<dbReference type="EMBL" id="CAWUPB010001161">
    <property type="protein sequence ID" value="CAK7344049.1"/>
    <property type="molecule type" value="Genomic_DNA"/>
</dbReference>
<proteinExistence type="predicted"/>
<evidence type="ECO:0000313" key="2">
    <source>
        <dbReference type="Proteomes" id="UP001314170"/>
    </source>
</evidence>
<accession>A0AAV1S351</accession>
<organism evidence="1 2">
    <name type="scientific">Dovyalis caffra</name>
    <dbReference type="NCBI Taxonomy" id="77055"/>
    <lineage>
        <taxon>Eukaryota</taxon>
        <taxon>Viridiplantae</taxon>
        <taxon>Streptophyta</taxon>
        <taxon>Embryophyta</taxon>
        <taxon>Tracheophyta</taxon>
        <taxon>Spermatophyta</taxon>
        <taxon>Magnoliopsida</taxon>
        <taxon>eudicotyledons</taxon>
        <taxon>Gunneridae</taxon>
        <taxon>Pentapetalae</taxon>
        <taxon>rosids</taxon>
        <taxon>fabids</taxon>
        <taxon>Malpighiales</taxon>
        <taxon>Salicaceae</taxon>
        <taxon>Flacourtieae</taxon>
        <taxon>Dovyalis</taxon>
    </lineage>
</organism>
<reference evidence="1 2" key="1">
    <citation type="submission" date="2024-01" db="EMBL/GenBank/DDBJ databases">
        <authorList>
            <person name="Waweru B."/>
        </authorList>
    </citation>
    <scope>NUCLEOTIDE SEQUENCE [LARGE SCALE GENOMIC DNA]</scope>
</reference>
<dbReference type="Proteomes" id="UP001314170">
    <property type="component" value="Unassembled WGS sequence"/>
</dbReference>
<dbReference type="AlphaFoldDB" id="A0AAV1S351"/>
<gene>
    <name evidence="1" type="ORF">DCAF_LOCUS17595</name>
</gene>
<keyword evidence="2" id="KW-1185">Reference proteome</keyword>
<name>A0AAV1S351_9ROSI</name>
<protein>
    <submittedName>
        <fullName evidence="1">Uncharacterized protein</fullName>
    </submittedName>
</protein>
<sequence>METLFANDVRPLGGKKPELVIASGMDPNPSSFKREGKEEECYRAAGRPEGGNNYSSMVNGGVAIFFSFGPNNKSSPVNVGTGYT</sequence>
<comment type="caution">
    <text evidence="1">The sequence shown here is derived from an EMBL/GenBank/DDBJ whole genome shotgun (WGS) entry which is preliminary data.</text>
</comment>
<evidence type="ECO:0000313" key="1">
    <source>
        <dbReference type="EMBL" id="CAK7344049.1"/>
    </source>
</evidence>